<dbReference type="Proteomes" id="UP000556620">
    <property type="component" value="Unassembled WGS sequence"/>
</dbReference>
<dbReference type="AlphaFoldDB" id="A0A7W2JGM5"/>
<organism evidence="9 10">
    <name type="scientific">Pseudomonas juntendi</name>
    <dbReference type="NCBI Taxonomy" id="2666183"/>
    <lineage>
        <taxon>Bacteria</taxon>
        <taxon>Pseudomonadati</taxon>
        <taxon>Pseudomonadota</taxon>
        <taxon>Gammaproteobacteria</taxon>
        <taxon>Pseudomonadales</taxon>
        <taxon>Pseudomonadaceae</taxon>
        <taxon>Pseudomonas</taxon>
    </lineage>
</organism>
<dbReference type="PANTHER" id="PTHR30203">
    <property type="entry name" value="OUTER MEMBRANE CATION EFFLUX PROTEIN"/>
    <property type="match status" value="1"/>
</dbReference>
<dbReference type="RefSeq" id="WP_182365037.1">
    <property type="nucleotide sequence ID" value="NZ_JACGCU010000006.1"/>
</dbReference>
<dbReference type="Gene3D" id="2.20.200.10">
    <property type="entry name" value="Outer membrane efflux proteins (OEP)"/>
    <property type="match status" value="1"/>
</dbReference>
<dbReference type="InterPro" id="IPR003423">
    <property type="entry name" value="OMP_efflux"/>
</dbReference>
<accession>A0A7W2JGM5</accession>
<evidence type="ECO:0000313" key="10">
    <source>
        <dbReference type="Proteomes" id="UP000556620"/>
    </source>
</evidence>
<evidence type="ECO:0000256" key="4">
    <source>
        <dbReference type="ARBA" id="ARBA00023136"/>
    </source>
</evidence>
<name>A0A7W2JGM5_9PSED</name>
<evidence type="ECO:0000256" key="5">
    <source>
        <dbReference type="ARBA" id="ARBA00023139"/>
    </source>
</evidence>
<comment type="caution">
    <text evidence="9">The sequence shown here is derived from an EMBL/GenBank/DDBJ whole genome shotgun (WGS) entry which is preliminary data.</text>
</comment>
<dbReference type="PROSITE" id="PS51257">
    <property type="entry name" value="PROKAR_LIPOPROTEIN"/>
    <property type="match status" value="1"/>
</dbReference>
<dbReference type="EMBL" id="JACGCU010000006">
    <property type="protein sequence ID" value="MBA6058667.1"/>
    <property type="molecule type" value="Genomic_DNA"/>
</dbReference>
<sequence>MTRPLQCVMLAAQLSLAGCSLEPAYETPASPMDTGWPDSVEADCCDPRNAFDPDWRAFVSDSRLRRLIELALVDNRDLQQAAASVAQARAGYQGAAAALYPSLGVDTYAGRAKLPALEQTPGGGSSAGSVANTFQATVGFTAYELDFFGRARSQAHAAEARFHATLADYQAARMALIGEVAGTWLTLKANQSLLGLAERTFESQQHYGQLLRSSFNLGSTARIDVHQADAITNTAAVQVSTYRMQVAQNLNALRVLVGQTVPAGLLPEGQLGAQMATADVPAGVPSSLLERRPDIRAAQAQLRAANAEIGSARAAYFPSFSLTGALGSLSGDFSRLLTSPAQFWNLAALGSLTLLDAGQRRAGVDATWAQYDQRVAAYEQTVLNAFREAANALNARQEMLPQVAAQRQLVEDYEQAYRQSRLRFEAGLDSYFSTMDAQRSLFGAQQRWLELELAREINQVNLFKALGGGWSPGPTAIVGSAAQVAR</sequence>
<evidence type="ECO:0000256" key="3">
    <source>
        <dbReference type="ARBA" id="ARBA00022692"/>
    </source>
</evidence>
<evidence type="ECO:0000256" key="8">
    <source>
        <dbReference type="RuleBase" id="RU362097"/>
    </source>
</evidence>
<comment type="subcellular location">
    <subcellularLocation>
        <location evidence="8">Cell outer membrane</location>
        <topology evidence="8">Lipid-anchor</topology>
    </subcellularLocation>
</comment>
<dbReference type="GO" id="GO:0009279">
    <property type="term" value="C:cell outer membrane"/>
    <property type="evidence" value="ECO:0007669"/>
    <property type="project" value="UniProtKB-SubCell"/>
</dbReference>
<keyword evidence="4 8" id="KW-0472">Membrane</keyword>
<dbReference type="Pfam" id="PF02321">
    <property type="entry name" value="OEP"/>
    <property type="match status" value="2"/>
</dbReference>
<proteinExistence type="inferred from homology"/>
<dbReference type="NCBIfam" id="TIGR01845">
    <property type="entry name" value="outer_NodT"/>
    <property type="match status" value="1"/>
</dbReference>
<dbReference type="SUPFAM" id="SSF56954">
    <property type="entry name" value="Outer membrane efflux proteins (OEP)"/>
    <property type="match status" value="1"/>
</dbReference>
<keyword evidence="5 8" id="KW-0564">Palmitate</keyword>
<protein>
    <submittedName>
        <fullName evidence="9">Efflux transporter outer membrane subunit</fullName>
    </submittedName>
</protein>
<reference evidence="9 10" key="1">
    <citation type="submission" date="2020-07" db="EMBL/GenBank/DDBJ databases">
        <title>Diversity of carbapenemase encoding genes among Pseudomonas putida group clinical isolates in a tertiary Brazilian hospital.</title>
        <authorList>
            <person name="Alberto-Lei F."/>
            <person name="Nodari C.S."/>
            <person name="Streling A.P."/>
            <person name="Paulino J.T."/>
            <person name="Bessa-Neto F.O."/>
            <person name="Cayo R."/>
            <person name="Gales A.C."/>
        </authorList>
    </citation>
    <scope>NUCLEOTIDE SEQUENCE [LARGE SCALE GENOMIC DNA]</scope>
    <source>
        <strain evidence="9 10">14535</strain>
    </source>
</reference>
<evidence type="ECO:0000256" key="7">
    <source>
        <dbReference type="ARBA" id="ARBA00023288"/>
    </source>
</evidence>
<dbReference type="PANTHER" id="PTHR30203:SF33">
    <property type="entry name" value="BLR4455 PROTEIN"/>
    <property type="match status" value="1"/>
</dbReference>
<keyword evidence="2 8" id="KW-1134">Transmembrane beta strand</keyword>
<evidence type="ECO:0000256" key="1">
    <source>
        <dbReference type="ARBA" id="ARBA00007613"/>
    </source>
</evidence>
<dbReference type="InterPro" id="IPR010131">
    <property type="entry name" value="MdtP/NodT-like"/>
</dbReference>
<comment type="similarity">
    <text evidence="1 8">Belongs to the outer membrane factor (OMF) (TC 1.B.17) family.</text>
</comment>
<keyword evidence="3 8" id="KW-0812">Transmembrane</keyword>
<evidence type="ECO:0000313" key="9">
    <source>
        <dbReference type="EMBL" id="MBA6058667.1"/>
    </source>
</evidence>
<dbReference type="GO" id="GO:0015562">
    <property type="term" value="F:efflux transmembrane transporter activity"/>
    <property type="evidence" value="ECO:0007669"/>
    <property type="project" value="InterPro"/>
</dbReference>
<evidence type="ECO:0000256" key="2">
    <source>
        <dbReference type="ARBA" id="ARBA00022452"/>
    </source>
</evidence>
<keyword evidence="7 8" id="KW-0449">Lipoprotein</keyword>
<keyword evidence="6" id="KW-0998">Cell outer membrane</keyword>
<evidence type="ECO:0000256" key="6">
    <source>
        <dbReference type="ARBA" id="ARBA00023237"/>
    </source>
</evidence>
<dbReference type="Gene3D" id="1.20.1600.10">
    <property type="entry name" value="Outer membrane efflux proteins (OEP)"/>
    <property type="match status" value="1"/>
</dbReference>
<gene>
    <name evidence="9" type="ORF">H4C44_05685</name>
</gene>